<evidence type="ECO:0000313" key="2">
    <source>
        <dbReference type="EMBL" id="BCX47716.1"/>
    </source>
</evidence>
<feature type="transmembrane region" description="Helical" evidence="1">
    <location>
        <begin position="12"/>
        <end position="31"/>
    </location>
</feature>
<dbReference type="Proteomes" id="UP001374893">
    <property type="component" value="Chromosome"/>
</dbReference>
<evidence type="ECO:0000313" key="3">
    <source>
        <dbReference type="Proteomes" id="UP001374893"/>
    </source>
</evidence>
<gene>
    <name evidence="2" type="ORF">HAHE_16240</name>
</gene>
<dbReference type="EMBL" id="AP024702">
    <property type="protein sequence ID" value="BCX47716.1"/>
    <property type="molecule type" value="Genomic_DNA"/>
</dbReference>
<proteinExistence type="predicted"/>
<name>A0ABN6H281_9BACT</name>
<keyword evidence="3" id="KW-1185">Reference proteome</keyword>
<reference evidence="2 3" key="1">
    <citation type="submission" date="2021-06" db="EMBL/GenBank/DDBJ databases">
        <title>Complete genome of Haloferula helveola possessing various polysaccharide degrading enzymes.</title>
        <authorList>
            <person name="Takami H."/>
            <person name="Huang C."/>
            <person name="Hamasaki K."/>
        </authorList>
    </citation>
    <scope>NUCLEOTIDE SEQUENCE [LARGE SCALE GENOMIC DNA]</scope>
    <source>
        <strain evidence="2 3">CN-1</strain>
    </source>
</reference>
<keyword evidence="1" id="KW-0812">Transmembrane</keyword>
<protein>
    <recommendedName>
        <fullName evidence="4">CcoQ/FixQ family Cbb3-type cytochrome c oxidase assembly chaperone</fullName>
    </recommendedName>
</protein>
<evidence type="ECO:0008006" key="4">
    <source>
        <dbReference type="Google" id="ProtNLM"/>
    </source>
</evidence>
<accession>A0ABN6H281</accession>
<organism evidence="2 3">
    <name type="scientific">Haloferula helveola</name>
    <dbReference type="NCBI Taxonomy" id="490095"/>
    <lineage>
        <taxon>Bacteria</taxon>
        <taxon>Pseudomonadati</taxon>
        <taxon>Verrucomicrobiota</taxon>
        <taxon>Verrucomicrobiia</taxon>
        <taxon>Verrucomicrobiales</taxon>
        <taxon>Verrucomicrobiaceae</taxon>
        <taxon>Haloferula</taxon>
    </lineage>
</organism>
<sequence>MTNQVTHPAMKTLDLLAIAFFATAFSLVYFLRDSPSEPETPAAEVATSESEDDYEFQGIGFSTASAWIDNDQPAGR</sequence>
<evidence type="ECO:0000256" key="1">
    <source>
        <dbReference type="SAM" id="Phobius"/>
    </source>
</evidence>
<keyword evidence="1" id="KW-0472">Membrane</keyword>
<keyword evidence="1" id="KW-1133">Transmembrane helix</keyword>